<dbReference type="Proteomes" id="UP001432222">
    <property type="component" value="Chromosome"/>
</dbReference>
<reference evidence="1" key="1">
    <citation type="submission" date="2022-10" db="EMBL/GenBank/DDBJ databases">
        <title>The complete genomes of actinobacterial strains from the NBC collection.</title>
        <authorList>
            <person name="Joergensen T.S."/>
            <person name="Alvarez Arevalo M."/>
            <person name="Sterndorff E.B."/>
            <person name="Faurdal D."/>
            <person name="Vuksanovic O."/>
            <person name="Mourched A.-S."/>
            <person name="Charusanti P."/>
            <person name="Shaw S."/>
            <person name="Blin K."/>
            <person name="Weber T."/>
        </authorList>
    </citation>
    <scope>NUCLEOTIDE SEQUENCE</scope>
    <source>
        <strain evidence="1">NBC_00222</strain>
    </source>
</reference>
<evidence type="ECO:0000313" key="2">
    <source>
        <dbReference type="Proteomes" id="UP001432222"/>
    </source>
</evidence>
<name>A0ABZ1UA86_9ACTN</name>
<dbReference type="RefSeq" id="WP_328958551.1">
    <property type="nucleotide sequence ID" value="NZ_CP108110.1"/>
</dbReference>
<dbReference type="EMBL" id="CP108110">
    <property type="protein sequence ID" value="WUQ87998.1"/>
    <property type="molecule type" value="Genomic_DNA"/>
</dbReference>
<sequence>MPLPRWWAVEDGRTNFAAVRPDSTDLARLVFLEFALVYSNDWFQLPCDLPTGTVASIRGLAVTDVFGRKLWITPAGAGDDADWQRWSMFTLDTIGDASVPADTDLLLPPSVPKVAEGPVLEEVVLVRDESANMVWGVEQTVRLPTGEPRRGSEVAAEILAHRLALHPPAVPPPAAAPAHRLALHPPAVPPPAAAPAHRLALHPPAVPPPAAAPVRYEAMNTVPENWIPFVPVHVPGQNRQIRLQRAAMLGVVDGEPVPARTALLREGFDQGRAYFVHEEEVPQTGTGITSSFNRTRWSDGRVSLWLATHRRTGRGEASSGLAFDFLEDTAPPPGAAD</sequence>
<evidence type="ECO:0000313" key="1">
    <source>
        <dbReference type="EMBL" id="WUQ87998.1"/>
    </source>
</evidence>
<organism evidence="1 2">
    <name type="scientific">Kitasatospora purpeofusca</name>
    <dbReference type="NCBI Taxonomy" id="67352"/>
    <lineage>
        <taxon>Bacteria</taxon>
        <taxon>Bacillati</taxon>
        <taxon>Actinomycetota</taxon>
        <taxon>Actinomycetes</taxon>
        <taxon>Kitasatosporales</taxon>
        <taxon>Streptomycetaceae</taxon>
        <taxon>Kitasatospora</taxon>
    </lineage>
</organism>
<protein>
    <submittedName>
        <fullName evidence="1">Uncharacterized protein</fullName>
    </submittedName>
</protein>
<gene>
    <name evidence="1" type="ORF">OHA16_36435</name>
</gene>
<keyword evidence="2" id="KW-1185">Reference proteome</keyword>
<proteinExistence type="predicted"/>
<accession>A0ABZ1UA86</accession>